<organism evidence="1 2">
    <name type="scientific">Ramazzottius varieornatus</name>
    <name type="common">Water bear</name>
    <name type="synonym">Tardigrade</name>
    <dbReference type="NCBI Taxonomy" id="947166"/>
    <lineage>
        <taxon>Eukaryota</taxon>
        <taxon>Metazoa</taxon>
        <taxon>Ecdysozoa</taxon>
        <taxon>Tardigrada</taxon>
        <taxon>Eutardigrada</taxon>
        <taxon>Parachela</taxon>
        <taxon>Hypsibioidea</taxon>
        <taxon>Ramazzottiidae</taxon>
        <taxon>Ramazzottius</taxon>
    </lineage>
</organism>
<comment type="caution">
    <text evidence="1">The sequence shown here is derived from an EMBL/GenBank/DDBJ whole genome shotgun (WGS) entry which is preliminary data.</text>
</comment>
<evidence type="ECO:0000313" key="2">
    <source>
        <dbReference type="Proteomes" id="UP000186922"/>
    </source>
</evidence>
<name>A0A1D1UVC1_RAMVA</name>
<sequence length="131" mass="14864">MGCQECQPEVDPFSQFVKRIVPTFTRQTANTRWTYDVNEEEKQMSIFRLQYKDNMVTVADCLGLRFFSNPADPPLDLFLPSYSSGEHKAEPAFFQGMLGKSILTTPEDIQTILNHLDGGMGSSMEELLCFP</sequence>
<dbReference type="AlphaFoldDB" id="A0A1D1UVC1"/>
<accession>A0A1D1UVC1</accession>
<protein>
    <submittedName>
        <fullName evidence="1">Uncharacterized protein</fullName>
    </submittedName>
</protein>
<dbReference type="Proteomes" id="UP000186922">
    <property type="component" value="Unassembled WGS sequence"/>
</dbReference>
<gene>
    <name evidence="1" type="primary">RvY_02747</name>
    <name evidence="1" type="synonym">RvY_02747.1</name>
    <name evidence="1" type="ORF">RvY_02747-1</name>
</gene>
<dbReference type="EMBL" id="BDGG01000001">
    <property type="protein sequence ID" value="GAU90313.1"/>
    <property type="molecule type" value="Genomic_DNA"/>
</dbReference>
<reference evidence="1 2" key="1">
    <citation type="journal article" date="2016" name="Nat. Commun.">
        <title>Extremotolerant tardigrade genome and improved radiotolerance of human cultured cells by tardigrade-unique protein.</title>
        <authorList>
            <person name="Hashimoto T."/>
            <person name="Horikawa D.D."/>
            <person name="Saito Y."/>
            <person name="Kuwahara H."/>
            <person name="Kozuka-Hata H."/>
            <person name="Shin-I T."/>
            <person name="Minakuchi Y."/>
            <person name="Ohishi K."/>
            <person name="Motoyama A."/>
            <person name="Aizu T."/>
            <person name="Enomoto A."/>
            <person name="Kondo K."/>
            <person name="Tanaka S."/>
            <person name="Hara Y."/>
            <person name="Koshikawa S."/>
            <person name="Sagara H."/>
            <person name="Miura T."/>
            <person name="Yokobori S."/>
            <person name="Miyagawa K."/>
            <person name="Suzuki Y."/>
            <person name="Kubo T."/>
            <person name="Oyama M."/>
            <person name="Kohara Y."/>
            <person name="Fujiyama A."/>
            <person name="Arakawa K."/>
            <person name="Katayama T."/>
            <person name="Toyoda A."/>
            <person name="Kunieda T."/>
        </authorList>
    </citation>
    <scope>NUCLEOTIDE SEQUENCE [LARGE SCALE GENOMIC DNA]</scope>
    <source>
        <strain evidence="1 2">YOKOZUNA-1</strain>
    </source>
</reference>
<proteinExistence type="predicted"/>
<evidence type="ECO:0000313" key="1">
    <source>
        <dbReference type="EMBL" id="GAU90313.1"/>
    </source>
</evidence>
<keyword evidence="2" id="KW-1185">Reference proteome</keyword>